<evidence type="ECO:0000313" key="6">
    <source>
        <dbReference type="Proteomes" id="UP000033070"/>
    </source>
</evidence>
<feature type="binding site" evidence="3">
    <location>
        <begin position="8"/>
        <end position="13"/>
    </location>
    <ligand>
        <name>ATP</name>
        <dbReference type="ChEBI" id="CHEBI:30616"/>
    </ligand>
</feature>
<dbReference type="AlphaFoldDB" id="A0A2Z6GE76"/>
<dbReference type="InterPro" id="IPR003836">
    <property type="entry name" value="Glucokinase"/>
</dbReference>
<dbReference type="GO" id="GO:0006096">
    <property type="term" value="P:glycolytic process"/>
    <property type="evidence" value="ECO:0007669"/>
    <property type="project" value="UniProtKB-UniRule"/>
</dbReference>
<dbReference type="Pfam" id="PF02685">
    <property type="entry name" value="Glucokinase"/>
    <property type="match status" value="1"/>
</dbReference>
<dbReference type="SUPFAM" id="SSF53067">
    <property type="entry name" value="Actin-like ATPase domain"/>
    <property type="match status" value="1"/>
</dbReference>
<reference evidence="5 6" key="1">
    <citation type="submission" date="2018-06" db="EMBL/GenBank/DDBJ databases">
        <title>OYT1 Genome Sequencing.</title>
        <authorList>
            <person name="Kato S."/>
            <person name="Itoh T."/>
            <person name="Ohkuma M."/>
        </authorList>
    </citation>
    <scope>NUCLEOTIDE SEQUENCE [LARGE SCALE GENOMIC DNA]</scope>
    <source>
        <strain evidence="5 6">OYT1</strain>
    </source>
</reference>
<evidence type="ECO:0000313" key="5">
    <source>
        <dbReference type="EMBL" id="BBE51921.1"/>
    </source>
</evidence>
<dbReference type="CDD" id="cd24008">
    <property type="entry name" value="ASKHA_NBD_GLK"/>
    <property type="match status" value="1"/>
</dbReference>
<evidence type="ECO:0000256" key="4">
    <source>
        <dbReference type="RuleBase" id="RU004046"/>
    </source>
</evidence>
<dbReference type="NCBIfam" id="TIGR00749">
    <property type="entry name" value="glk"/>
    <property type="match status" value="1"/>
</dbReference>
<dbReference type="GO" id="GO:0005536">
    <property type="term" value="F:D-glucose binding"/>
    <property type="evidence" value="ECO:0007669"/>
    <property type="project" value="InterPro"/>
</dbReference>
<dbReference type="Proteomes" id="UP000033070">
    <property type="component" value="Chromosome"/>
</dbReference>
<keyword evidence="2 3" id="KW-0418">Kinase</keyword>
<dbReference type="STRING" id="1188319.OYT1_01458"/>
<name>A0A2Z6GE76_9PROT</name>
<evidence type="ECO:0000256" key="1">
    <source>
        <dbReference type="ARBA" id="ARBA00022679"/>
    </source>
</evidence>
<keyword evidence="1 3" id="KW-0808">Transferase</keyword>
<dbReference type="EC" id="2.7.1.2" evidence="3"/>
<comment type="subcellular location">
    <subcellularLocation>
        <location evidence="3">Cytoplasm</location>
    </subcellularLocation>
</comment>
<dbReference type="PANTHER" id="PTHR47363">
    <property type="entry name" value="GLUCOKINASE"/>
    <property type="match status" value="1"/>
</dbReference>
<dbReference type="HAMAP" id="MF_00524">
    <property type="entry name" value="Glucokinase"/>
    <property type="match status" value="1"/>
</dbReference>
<dbReference type="GO" id="GO:0004340">
    <property type="term" value="F:glucokinase activity"/>
    <property type="evidence" value="ECO:0007669"/>
    <property type="project" value="UniProtKB-UniRule"/>
</dbReference>
<dbReference type="RefSeq" id="WP_062626640.1">
    <property type="nucleotide sequence ID" value="NZ_AP018738.1"/>
</dbReference>
<dbReference type="Gene3D" id="3.40.367.20">
    <property type="match status" value="1"/>
</dbReference>
<comment type="similarity">
    <text evidence="3 4">Belongs to the bacterial glucokinase family.</text>
</comment>
<proteinExistence type="inferred from homology"/>
<sequence>MNRTFLSADIGGTKTLLQLSDASGKALRLQSFPSGRYSTLSEVLDEFLRGADIPVAACLAVAGPVDGRRVKFTNLPWEVDADQLAAHFGITRVELINDFQAVGLGIAALQTSDLLTLQVGSEQAQGVRLAVGAGTGLGVAFLSWQNDGYTVHPSEGGHLDFAPQDETQVALLRYLQARHDHVSYERLVSGPGLMTIYEFLRDSGRAAPSSTLVAAMQTGDPAAALTQADEPIARLAVDVFVTLYGAVVGNYALFALPRGGIYLAGGIAAKIAQRMQTGDFLTAFLAKGRYTELLRSLPLHIVTHPNVGLLGAERTSRKGY</sequence>
<keyword evidence="6" id="KW-1185">Reference proteome</keyword>
<comment type="catalytic activity">
    <reaction evidence="3">
        <text>D-glucose + ATP = D-glucose 6-phosphate + ADP + H(+)</text>
        <dbReference type="Rhea" id="RHEA:17825"/>
        <dbReference type="ChEBI" id="CHEBI:4167"/>
        <dbReference type="ChEBI" id="CHEBI:15378"/>
        <dbReference type="ChEBI" id="CHEBI:30616"/>
        <dbReference type="ChEBI" id="CHEBI:61548"/>
        <dbReference type="ChEBI" id="CHEBI:456216"/>
        <dbReference type="EC" id="2.7.1.2"/>
    </reaction>
</comment>
<keyword evidence="3" id="KW-0547">Nucleotide-binding</keyword>
<keyword evidence="3" id="KW-0963">Cytoplasm</keyword>
<dbReference type="GO" id="GO:0005524">
    <property type="term" value="F:ATP binding"/>
    <property type="evidence" value="ECO:0007669"/>
    <property type="project" value="UniProtKB-UniRule"/>
</dbReference>
<organism evidence="5 6">
    <name type="scientific">Ferriphaselus amnicola</name>
    <dbReference type="NCBI Taxonomy" id="1188319"/>
    <lineage>
        <taxon>Bacteria</taxon>
        <taxon>Pseudomonadati</taxon>
        <taxon>Pseudomonadota</taxon>
        <taxon>Betaproteobacteria</taxon>
        <taxon>Nitrosomonadales</taxon>
        <taxon>Gallionellaceae</taxon>
        <taxon>Ferriphaselus</taxon>
    </lineage>
</organism>
<dbReference type="GO" id="GO:0005737">
    <property type="term" value="C:cytoplasm"/>
    <property type="evidence" value="ECO:0007669"/>
    <property type="project" value="UniProtKB-SubCell"/>
</dbReference>
<dbReference type="OrthoDB" id="257751at2"/>
<dbReference type="KEGG" id="fam:OYT1_ch2406"/>
<evidence type="ECO:0000256" key="3">
    <source>
        <dbReference type="HAMAP-Rule" id="MF_00524"/>
    </source>
</evidence>
<evidence type="ECO:0000256" key="2">
    <source>
        <dbReference type="ARBA" id="ARBA00022777"/>
    </source>
</evidence>
<dbReference type="Gene3D" id="3.30.420.40">
    <property type="match status" value="1"/>
</dbReference>
<gene>
    <name evidence="3" type="primary">glk</name>
    <name evidence="5" type="ORF">OYT1_ch2406</name>
</gene>
<dbReference type="EMBL" id="AP018738">
    <property type="protein sequence ID" value="BBE51921.1"/>
    <property type="molecule type" value="Genomic_DNA"/>
</dbReference>
<keyword evidence="3" id="KW-0067">ATP-binding</keyword>
<accession>A0A2Z6GE76</accession>
<protein>
    <recommendedName>
        <fullName evidence="3">Glucokinase</fullName>
        <ecNumber evidence="3">2.7.1.2</ecNumber>
    </recommendedName>
    <alternativeName>
        <fullName evidence="3">Glucose kinase</fullName>
    </alternativeName>
</protein>
<dbReference type="InterPro" id="IPR043129">
    <property type="entry name" value="ATPase_NBD"/>
</dbReference>
<dbReference type="PANTHER" id="PTHR47363:SF1">
    <property type="entry name" value="GLUCOKINASE"/>
    <property type="match status" value="1"/>
</dbReference>
<keyword evidence="3" id="KW-0324">Glycolysis</keyword>